<dbReference type="GO" id="GO:0022857">
    <property type="term" value="F:transmembrane transporter activity"/>
    <property type="evidence" value="ECO:0007669"/>
    <property type="project" value="TreeGrafter"/>
</dbReference>
<comment type="subcellular location">
    <subcellularLocation>
        <location evidence="1">Cell inner membrane</location>
        <topology evidence="1">Multi-pass membrane protein</topology>
    </subcellularLocation>
</comment>
<evidence type="ECO:0000256" key="3">
    <source>
        <dbReference type="ARBA" id="ARBA00022475"/>
    </source>
</evidence>
<feature type="transmembrane region" description="Helical" evidence="9">
    <location>
        <begin position="127"/>
        <end position="145"/>
    </location>
</feature>
<dbReference type="EMBL" id="PYAV01000004">
    <property type="protein sequence ID" value="PSL48597.1"/>
    <property type="molecule type" value="Genomic_DNA"/>
</dbReference>
<keyword evidence="3" id="KW-1003">Cell membrane</keyword>
<evidence type="ECO:0000256" key="5">
    <source>
        <dbReference type="ARBA" id="ARBA00022692"/>
    </source>
</evidence>
<feature type="transmembrane region" description="Helical" evidence="9">
    <location>
        <begin position="88"/>
        <end position="107"/>
    </location>
</feature>
<dbReference type="GO" id="GO:0015740">
    <property type="term" value="P:C4-dicarboxylate transport"/>
    <property type="evidence" value="ECO:0007669"/>
    <property type="project" value="TreeGrafter"/>
</dbReference>
<feature type="transmembrane region" description="Helical" evidence="9">
    <location>
        <begin position="47"/>
        <end position="67"/>
    </location>
</feature>
<dbReference type="Proteomes" id="UP000242310">
    <property type="component" value="Unassembled WGS sequence"/>
</dbReference>
<gene>
    <name evidence="11" type="ORF">B0H94_104198</name>
</gene>
<evidence type="ECO:0000256" key="2">
    <source>
        <dbReference type="ARBA" id="ARBA00022448"/>
    </source>
</evidence>
<comment type="caution">
    <text evidence="11">The sequence shown here is derived from an EMBL/GenBank/DDBJ whole genome shotgun (WGS) entry which is preliminary data.</text>
</comment>
<evidence type="ECO:0000313" key="11">
    <source>
        <dbReference type="EMBL" id="PSL48597.1"/>
    </source>
</evidence>
<dbReference type="OrthoDB" id="9815614at2"/>
<keyword evidence="2" id="KW-0813">Transport</keyword>
<keyword evidence="12" id="KW-1185">Reference proteome</keyword>
<feature type="transmembrane region" description="Helical" evidence="9">
    <location>
        <begin position="12"/>
        <end position="35"/>
    </location>
</feature>
<feature type="domain" description="Tripartite ATP-independent periplasmic transporters DctQ component" evidence="10">
    <location>
        <begin position="24"/>
        <end position="149"/>
    </location>
</feature>
<accession>A0A2P8HQU9</accession>
<keyword evidence="5 9" id="KW-0812">Transmembrane</keyword>
<keyword evidence="4" id="KW-0997">Cell inner membrane</keyword>
<evidence type="ECO:0000313" key="12">
    <source>
        <dbReference type="Proteomes" id="UP000242310"/>
    </source>
</evidence>
<keyword evidence="7 9" id="KW-0472">Membrane</keyword>
<evidence type="ECO:0000256" key="6">
    <source>
        <dbReference type="ARBA" id="ARBA00022989"/>
    </source>
</evidence>
<proteinExistence type="inferred from homology"/>
<organism evidence="11 12">
    <name type="scientific">Salsuginibacillus halophilus</name>
    <dbReference type="NCBI Taxonomy" id="517424"/>
    <lineage>
        <taxon>Bacteria</taxon>
        <taxon>Bacillati</taxon>
        <taxon>Bacillota</taxon>
        <taxon>Bacilli</taxon>
        <taxon>Bacillales</taxon>
        <taxon>Bacillaceae</taxon>
        <taxon>Salsuginibacillus</taxon>
    </lineage>
</organism>
<dbReference type="PANTHER" id="PTHR35011:SF11">
    <property type="entry name" value="TRAP TRANSPORTER SMALL PERMEASE PROTEIN"/>
    <property type="match status" value="1"/>
</dbReference>
<evidence type="ECO:0000256" key="4">
    <source>
        <dbReference type="ARBA" id="ARBA00022519"/>
    </source>
</evidence>
<dbReference type="PANTHER" id="PTHR35011">
    <property type="entry name" value="2,3-DIKETO-L-GULONATE TRAP TRANSPORTER SMALL PERMEASE PROTEIN YIAM"/>
    <property type="match status" value="1"/>
</dbReference>
<dbReference type="Pfam" id="PF04290">
    <property type="entry name" value="DctQ"/>
    <property type="match status" value="1"/>
</dbReference>
<dbReference type="InterPro" id="IPR055348">
    <property type="entry name" value="DctQ"/>
</dbReference>
<evidence type="ECO:0000256" key="7">
    <source>
        <dbReference type="ARBA" id="ARBA00023136"/>
    </source>
</evidence>
<reference evidence="11 12" key="1">
    <citation type="submission" date="2018-03" db="EMBL/GenBank/DDBJ databases">
        <title>Genomic Encyclopedia of Type Strains, Phase III (KMG-III): the genomes of soil and plant-associated and newly described type strains.</title>
        <authorList>
            <person name="Whitman W."/>
        </authorList>
    </citation>
    <scope>NUCLEOTIDE SEQUENCE [LARGE SCALE GENOMIC DNA]</scope>
    <source>
        <strain evidence="11 12">CGMCC 1.07653</strain>
    </source>
</reference>
<evidence type="ECO:0000256" key="8">
    <source>
        <dbReference type="ARBA" id="ARBA00038436"/>
    </source>
</evidence>
<dbReference type="InterPro" id="IPR007387">
    <property type="entry name" value="TRAP_DctQ"/>
</dbReference>
<dbReference type="GO" id="GO:0005886">
    <property type="term" value="C:plasma membrane"/>
    <property type="evidence" value="ECO:0007669"/>
    <property type="project" value="UniProtKB-SubCell"/>
</dbReference>
<evidence type="ECO:0000259" key="10">
    <source>
        <dbReference type="Pfam" id="PF04290"/>
    </source>
</evidence>
<sequence length="150" mass="17065">MVKVDQWIERFSALLMFVSLIVTVGVTLLQVIYRYVLNTSLVWGQEAVLITFVYTVLFGAVICVKHYDHLQVDLLENAPGWVQRFSRLLENIVTTAFIVVLLFYGGILFLDNLASGTTVATLPVEQAYVYLAIPLSAVLMLYFQVRRWVT</sequence>
<name>A0A2P8HQU9_9BACI</name>
<dbReference type="AlphaFoldDB" id="A0A2P8HQU9"/>
<evidence type="ECO:0000256" key="9">
    <source>
        <dbReference type="SAM" id="Phobius"/>
    </source>
</evidence>
<keyword evidence="6 9" id="KW-1133">Transmembrane helix</keyword>
<dbReference type="RefSeq" id="WP_106588164.1">
    <property type="nucleotide sequence ID" value="NZ_PYAV01000004.1"/>
</dbReference>
<comment type="similarity">
    <text evidence="8">Belongs to the TRAP transporter small permease family.</text>
</comment>
<protein>
    <submittedName>
        <fullName evidence="11">TRAP-type C4-dicarboxylate transport system permease small subunit</fullName>
    </submittedName>
</protein>
<evidence type="ECO:0000256" key="1">
    <source>
        <dbReference type="ARBA" id="ARBA00004429"/>
    </source>
</evidence>